<evidence type="ECO:0000313" key="3">
    <source>
        <dbReference type="Proteomes" id="UP001204772"/>
    </source>
</evidence>
<dbReference type="RefSeq" id="WP_253526058.1">
    <property type="nucleotide sequence ID" value="NZ_JAMZEL010000002.1"/>
</dbReference>
<dbReference type="SUPFAM" id="SSF52266">
    <property type="entry name" value="SGNH hydrolase"/>
    <property type="match status" value="1"/>
</dbReference>
<keyword evidence="3" id="KW-1185">Reference proteome</keyword>
<dbReference type="Gene3D" id="3.40.50.1110">
    <property type="entry name" value="SGNH hydrolase"/>
    <property type="match status" value="1"/>
</dbReference>
<evidence type="ECO:0000313" key="2">
    <source>
        <dbReference type="EMBL" id="MCP1381962.1"/>
    </source>
</evidence>
<dbReference type="Proteomes" id="UP001204772">
    <property type="component" value="Unassembled WGS sequence"/>
</dbReference>
<name>A0ABT1FN62_9BACT</name>
<comment type="caution">
    <text evidence="2">The sequence shown here is derived from an EMBL/GenBank/DDBJ whole genome shotgun (WGS) entry which is preliminary data.</text>
</comment>
<dbReference type="EMBL" id="JAMZEL010000002">
    <property type="protein sequence ID" value="MCP1381962.1"/>
    <property type="molecule type" value="Genomic_DNA"/>
</dbReference>
<evidence type="ECO:0000256" key="1">
    <source>
        <dbReference type="SAM" id="SignalP"/>
    </source>
</evidence>
<reference evidence="2 3" key="1">
    <citation type="submission" date="2022-06" db="EMBL/GenBank/DDBJ databases">
        <title>Runella sp. S5 genome sequencing.</title>
        <authorList>
            <person name="Park S."/>
        </authorList>
    </citation>
    <scope>NUCLEOTIDE SEQUENCE [LARGE SCALE GENOMIC DNA]</scope>
    <source>
        <strain evidence="2 3">S5</strain>
    </source>
</reference>
<proteinExistence type="predicted"/>
<feature type="chain" id="PRO_5045602369" evidence="1">
    <location>
        <begin position="22"/>
        <end position="473"/>
    </location>
</feature>
<dbReference type="InterPro" id="IPR036514">
    <property type="entry name" value="SGNH_hydro_sf"/>
</dbReference>
<gene>
    <name evidence="2" type="ORF">NCI00_05975</name>
</gene>
<sequence>MRKRGLLLLIPFVFFYNFSFSQSPDLRSSKADSIPKVNNLRTGASASTSSNITRNSLLVQPPSKADSAAKYILLSPGFATAATGSSFYLGTIVGRQIEVDFPKPNQIIQRNNSNQAMLRISGTCDSSAVAVEVNLVPIQGGTAQSDLFLATNGKYLDSLWITGGDYRLEVKTILRYIPTSNGTTPIYGTSRTVNRVGVGEVLLLWGHSFLAGDPAYDEPSSDPRVRTVEVLRNPSIPNEPGKLQDLDVLPLVFQPITTSNIGPFGVHSWMWGRFGDTLAKRLNVPILLYMTAYGGSNVWMNMKNIKRERFGFDWFGGQDQYWMPYRPVEAAFYKYIPLTGLRAVLVEHGGNDVGPNFLPTLYENFVFVINHTRTVQANHSQLAFKLSKEGVDFLNQNTAVVNDKIQQVLNTVPNTSLGIDLSNPATQGPWRDNGGKGHFRGKLGHDKYLELWKAVVPNSFFSTTTPKAATKPN</sequence>
<protein>
    <submittedName>
        <fullName evidence="2">Uncharacterized protein</fullName>
    </submittedName>
</protein>
<feature type="signal peptide" evidence="1">
    <location>
        <begin position="1"/>
        <end position="21"/>
    </location>
</feature>
<keyword evidence="1" id="KW-0732">Signal</keyword>
<organism evidence="2 3">
    <name type="scientific">Runella salmonicolor</name>
    <dbReference type="NCBI Taxonomy" id="2950278"/>
    <lineage>
        <taxon>Bacteria</taxon>
        <taxon>Pseudomonadati</taxon>
        <taxon>Bacteroidota</taxon>
        <taxon>Cytophagia</taxon>
        <taxon>Cytophagales</taxon>
        <taxon>Spirosomataceae</taxon>
        <taxon>Runella</taxon>
    </lineage>
</organism>
<accession>A0ABT1FN62</accession>